<accession>A0A9Q1CEH9</accession>
<feature type="domain" description="GST C-terminal" evidence="5">
    <location>
        <begin position="91"/>
        <end position="230"/>
    </location>
</feature>
<evidence type="ECO:0000313" key="7">
    <source>
        <dbReference type="Proteomes" id="UP001152320"/>
    </source>
</evidence>
<dbReference type="InterPro" id="IPR051369">
    <property type="entry name" value="GST_Theta"/>
</dbReference>
<evidence type="ECO:0000256" key="1">
    <source>
        <dbReference type="ARBA" id="ARBA00004496"/>
    </source>
</evidence>
<feature type="domain" description="GST N-terminal" evidence="4">
    <location>
        <begin position="2"/>
        <end position="83"/>
    </location>
</feature>
<comment type="similarity">
    <text evidence="3">Belongs to the GST superfamily.</text>
</comment>
<dbReference type="PANTHER" id="PTHR43917">
    <property type="match status" value="1"/>
</dbReference>
<evidence type="ECO:0000256" key="3">
    <source>
        <dbReference type="RuleBase" id="RU003494"/>
    </source>
</evidence>
<dbReference type="Pfam" id="PF00043">
    <property type="entry name" value="GST_C"/>
    <property type="match status" value="1"/>
</dbReference>
<dbReference type="InterPro" id="IPR010987">
    <property type="entry name" value="Glutathione-S-Trfase_C-like"/>
</dbReference>
<evidence type="ECO:0000259" key="4">
    <source>
        <dbReference type="PROSITE" id="PS50404"/>
    </source>
</evidence>
<dbReference type="InterPro" id="IPR036282">
    <property type="entry name" value="Glutathione-S-Trfase_C_sf"/>
</dbReference>
<dbReference type="Gene3D" id="3.40.30.10">
    <property type="entry name" value="Glutaredoxin"/>
    <property type="match status" value="1"/>
</dbReference>
<keyword evidence="2" id="KW-0963">Cytoplasm</keyword>
<reference evidence="6" key="1">
    <citation type="submission" date="2021-10" db="EMBL/GenBank/DDBJ databases">
        <title>Tropical sea cucumber genome reveals ecological adaptation and Cuvierian tubules defense mechanism.</title>
        <authorList>
            <person name="Chen T."/>
        </authorList>
    </citation>
    <scope>NUCLEOTIDE SEQUENCE</scope>
    <source>
        <strain evidence="6">Nanhai2018</strain>
        <tissue evidence="6">Muscle</tissue>
    </source>
</reference>
<dbReference type="PROSITE" id="PS50405">
    <property type="entry name" value="GST_CTER"/>
    <property type="match status" value="1"/>
</dbReference>
<dbReference type="InterPro" id="IPR004045">
    <property type="entry name" value="Glutathione_S-Trfase_N"/>
</dbReference>
<dbReference type="GO" id="GO:0005737">
    <property type="term" value="C:cytoplasm"/>
    <property type="evidence" value="ECO:0007669"/>
    <property type="project" value="UniProtKB-SubCell"/>
</dbReference>
<comment type="subcellular location">
    <subcellularLocation>
        <location evidence="1">Cytoplasm</location>
    </subcellularLocation>
</comment>
<dbReference type="EMBL" id="JAIZAY010000004">
    <property type="protein sequence ID" value="KAJ8043205.1"/>
    <property type="molecule type" value="Genomic_DNA"/>
</dbReference>
<dbReference type="PANTHER" id="PTHR43917:SF8">
    <property type="entry name" value="GH16740P-RELATED"/>
    <property type="match status" value="1"/>
</dbReference>
<dbReference type="InterPro" id="IPR040079">
    <property type="entry name" value="Glutathione_S-Trfase"/>
</dbReference>
<evidence type="ECO:0000256" key="2">
    <source>
        <dbReference type="ARBA" id="ARBA00022490"/>
    </source>
</evidence>
<dbReference type="SUPFAM" id="SSF47616">
    <property type="entry name" value="GST C-terminal domain-like"/>
    <property type="match status" value="1"/>
</dbReference>
<evidence type="ECO:0000313" key="6">
    <source>
        <dbReference type="EMBL" id="KAJ8043205.1"/>
    </source>
</evidence>
<proteinExistence type="inferred from homology"/>
<dbReference type="SUPFAM" id="SSF52833">
    <property type="entry name" value="Thioredoxin-like"/>
    <property type="match status" value="1"/>
</dbReference>
<organism evidence="6 7">
    <name type="scientific">Holothuria leucospilota</name>
    <name type="common">Black long sea cucumber</name>
    <name type="synonym">Mertensiothuria leucospilota</name>
    <dbReference type="NCBI Taxonomy" id="206669"/>
    <lineage>
        <taxon>Eukaryota</taxon>
        <taxon>Metazoa</taxon>
        <taxon>Echinodermata</taxon>
        <taxon>Eleutherozoa</taxon>
        <taxon>Echinozoa</taxon>
        <taxon>Holothuroidea</taxon>
        <taxon>Aspidochirotacea</taxon>
        <taxon>Aspidochirotida</taxon>
        <taxon>Holothuriidae</taxon>
        <taxon>Holothuria</taxon>
    </lineage>
</organism>
<dbReference type="AlphaFoldDB" id="A0A9Q1CEH9"/>
<dbReference type="SFLD" id="SFLDS00019">
    <property type="entry name" value="Glutathione_Transferase_(cytos"/>
    <property type="match status" value="1"/>
</dbReference>
<dbReference type="FunFam" id="3.40.30.10:FF:000176">
    <property type="entry name" value="Glutathione S-transferase theta-1"/>
    <property type="match status" value="1"/>
</dbReference>
<dbReference type="GO" id="GO:0004364">
    <property type="term" value="F:glutathione transferase activity"/>
    <property type="evidence" value="ECO:0007669"/>
    <property type="project" value="TreeGrafter"/>
</dbReference>
<dbReference type="InterPro" id="IPR004046">
    <property type="entry name" value="GST_C"/>
</dbReference>
<dbReference type="PROSITE" id="PS50404">
    <property type="entry name" value="GST_NTER"/>
    <property type="match status" value="1"/>
</dbReference>
<dbReference type="Gene3D" id="1.20.1050.10">
    <property type="match status" value="1"/>
</dbReference>
<name>A0A9Q1CEH9_HOLLE</name>
<gene>
    <name evidence="6" type="ORF">HOLleu_10190</name>
</gene>
<evidence type="ECO:0000259" key="5">
    <source>
        <dbReference type="PROSITE" id="PS50405"/>
    </source>
</evidence>
<dbReference type="GO" id="GO:0006749">
    <property type="term" value="P:glutathione metabolic process"/>
    <property type="evidence" value="ECO:0007669"/>
    <property type="project" value="TreeGrafter"/>
</dbReference>
<dbReference type="Proteomes" id="UP001152320">
    <property type="component" value="Chromosome 4"/>
</dbReference>
<keyword evidence="7" id="KW-1185">Reference proteome</keyword>
<sequence length="231" mass="27144">MSKLYLYYDMLSQPSRTLYTFLKVTGIPFVPCKTVIINGDNKTQEFAKINPRKKLPAFKDGDFCLSESVAIFRYIAEKYQHKIADHWYPRDLKKRARVDEYLEYQHNGTRLHYSYLFQYEAMPMMTGETPDKKQTEKLELNMKKITHIVQKTFLGDQRYLCGDQISIADIFAAHEILQIAMVGYEPLEGFPKMSVWLERVSQELNPPFVETIEELYSVAGKEVPQKYQRMP</sequence>
<dbReference type="OrthoDB" id="422574at2759"/>
<comment type="caution">
    <text evidence="6">The sequence shown here is derived from an EMBL/GenBank/DDBJ whole genome shotgun (WGS) entry which is preliminary data.</text>
</comment>
<dbReference type="InterPro" id="IPR036249">
    <property type="entry name" value="Thioredoxin-like_sf"/>
</dbReference>
<protein>
    <submittedName>
        <fullName evidence="6">Glutathione S-transferase theta-3</fullName>
    </submittedName>
</protein>
<dbReference type="SFLD" id="SFLDG00358">
    <property type="entry name" value="Main_(cytGST)"/>
    <property type="match status" value="1"/>
</dbReference>
<dbReference type="Pfam" id="PF02798">
    <property type="entry name" value="GST_N"/>
    <property type="match status" value="1"/>
</dbReference>